<dbReference type="GO" id="GO:0030687">
    <property type="term" value="C:preribosome, large subunit precursor"/>
    <property type="evidence" value="ECO:0007669"/>
    <property type="project" value="TreeGrafter"/>
</dbReference>
<evidence type="ECO:0000256" key="1">
    <source>
        <dbReference type="ARBA" id="ARBA00002889"/>
    </source>
</evidence>
<comment type="function">
    <text evidence="1">Involved in the biogenesis of the 60S ribosomal subunit.</text>
</comment>
<dbReference type="InParanoid" id="Q6BWJ0"/>
<evidence type="ECO:0000256" key="4">
    <source>
        <dbReference type="ARBA" id="ARBA00014234"/>
    </source>
</evidence>
<dbReference type="SUPFAM" id="SSF50978">
    <property type="entry name" value="WD40 repeat-like"/>
    <property type="match status" value="1"/>
</dbReference>
<dbReference type="EMBL" id="CR382134">
    <property type="protein sequence ID" value="CAG85433.2"/>
    <property type="molecule type" value="Genomic_DNA"/>
</dbReference>
<name>Q6BWJ0_DEBHA</name>
<keyword evidence="7" id="KW-1185">Reference proteome</keyword>
<dbReference type="InterPro" id="IPR036322">
    <property type="entry name" value="WD40_repeat_dom_sf"/>
</dbReference>
<accession>Q6BWJ0</accession>
<dbReference type="PANTHER" id="PTHR16038:SF4">
    <property type="entry name" value="WD REPEAT-CONTAINING PROTEIN 74"/>
    <property type="match status" value="1"/>
</dbReference>
<dbReference type="KEGG" id="dha:DEHA2B10934g"/>
<comment type="subunit">
    <text evidence="3">Component of the pre-66S ribosomal particle.</text>
</comment>
<dbReference type="GO" id="GO:0042273">
    <property type="term" value="P:ribosomal large subunit biogenesis"/>
    <property type="evidence" value="ECO:0007669"/>
    <property type="project" value="InterPro"/>
</dbReference>
<feature type="region of interest" description="Disordered" evidence="5">
    <location>
        <begin position="493"/>
        <end position="537"/>
    </location>
</feature>
<proteinExistence type="inferred from homology"/>
<evidence type="ECO:0000313" key="6">
    <source>
        <dbReference type="EMBL" id="CAG85433.2"/>
    </source>
</evidence>
<comment type="similarity">
    <text evidence="2">Belongs to the NSA1 family.</text>
</comment>
<feature type="compositionally biased region" description="Acidic residues" evidence="5">
    <location>
        <begin position="496"/>
        <end position="515"/>
    </location>
</feature>
<dbReference type="PANTHER" id="PTHR16038">
    <property type="entry name" value="NOP SEVEN ASSOCIATED PROTEIN 1"/>
    <property type="match status" value="1"/>
</dbReference>
<dbReference type="GeneID" id="2913361"/>
<dbReference type="STRING" id="284592.Q6BWJ0"/>
<dbReference type="OMA" id="ISNWIVS"/>
<protein>
    <recommendedName>
        <fullName evidence="4">Ribosome biogenesis protein NSA1</fullName>
    </recommendedName>
</protein>
<feature type="compositionally biased region" description="Low complexity" evidence="5">
    <location>
        <begin position="516"/>
        <end position="525"/>
    </location>
</feature>
<dbReference type="InterPro" id="IPR015943">
    <property type="entry name" value="WD40/YVTN_repeat-like_dom_sf"/>
</dbReference>
<gene>
    <name evidence="6" type="ordered locus">DEHA2B10934g</name>
</gene>
<dbReference type="OrthoDB" id="18388at2759"/>
<dbReference type="Gene3D" id="2.130.10.10">
    <property type="entry name" value="YVTN repeat-like/Quinoprotein amine dehydrogenase"/>
    <property type="match status" value="2"/>
</dbReference>
<dbReference type="VEuPathDB" id="FungiDB:DEHA2B10934g"/>
<dbReference type="GO" id="GO:0005730">
    <property type="term" value="C:nucleolus"/>
    <property type="evidence" value="ECO:0007669"/>
    <property type="project" value="InterPro"/>
</dbReference>
<dbReference type="InterPro" id="IPR037379">
    <property type="entry name" value="WDR74/Nsa1"/>
</dbReference>
<evidence type="ECO:0000256" key="3">
    <source>
        <dbReference type="ARBA" id="ARBA00011187"/>
    </source>
</evidence>
<dbReference type="eggNOG" id="ENOG502SEZ5">
    <property type="taxonomic scope" value="Eukaryota"/>
</dbReference>
<reference evidence="6 7" key="1">
    <citation type="journal article" date="2004" name="Nature">
        <title>Genome evolution in yeasts.</title>
        <authorList>
            <consortium name="Genolevures"/>
            <person name="Dujon B."/>
            <person name="Sherman D."/>
            <person name="Fischer G."/>
            <person name="Durrens P."/>
            <person name="Casaregola S."/>
            <person name="Lafontaine I."/>
            <person name="de Montigny J."/>
            <person name="Marck C."/>
            <person name="Neuveglise C."/>
            <person name="Talla E."/>
            <person name="Goffard N."/>
            <person name="Frangeul L."/>
            <person name="Aigle M."/>
            <person name="Anthouard V."/>
            <person name="Babour A."/>
            <person name="Barbe V."/>
            <person name="Barnay S."/>
            <person name="Blanchin S."/>
            <person name="Beckerich J.M."/>
            <person name="Beyne E."/>
            <person name="Bleykasten C."/>
            <person name="Boisrame A."/>
            <person name="Boyer J."/>
            <person name="Cattolico L."/>
            <person name="Confanioleri F."/>
            <person name="de Daruvar A."/>
            <person name="Despons L."/>
            <person name="Fabre E."/>
            <person name="Fairhead C."/>
            <person name="Ferry-Dumazet H."/>
            <person name="Groppi A."/>
            <person name="Hantraye F."/>
            <person name="Hennequin C."/>
            <person name="Jauniaux N."/>
            <person name="Joyet P."/>
            <person name="Kachouri R."/>
            <person name="Kerrest A."/>
            <person name="Koszul R."/>
            <person name="Lemaire M."/>
            <person name="Lesur I."/>
            <person name="Ma L."/>
            <person name="Muller H."/>
            <person name="Nicaud J.M."/>
            <person name="Nikolski M."/>
            <person name="Oztas S."/>
            <person name="Ozier-Kalogeropoulos O."/>
            <person name="Pellenz S."/>
            <person name="Potier S."/>
            <person name="Richard G.F."/>
            <person name="Straub M.L."/>
            <person name="Suleau A."/>
            <person name="Swennene D."/>
            <person name="Tekaia F."/>
            <person name="Wesolowski-Louvel M."/>
            <person name="Westhof E."/>
            <person name="Wirth B."/>
            <person name="Zeniou-Meyer M."/>
            <person name="Zivanovic I."/>
            <person name="Bolotin-Fukuhara M."/>
            <person name="Thierry A."/>
            <person name="Bouchier C."/>
            <person name="Caudron B."/>
            <person name="Scarpelli C."/>
            <person name="Gaillardin C."/>
            <person name="Weissenbach J."/>
            <person name="Wincker P."/>
            <person name="Souciet J.L."/>
        </authorList>
    </citation>
    <scope>NUCLEOTIDE SEQUENCE [LARGE SCALE GENOMIC DNA]</scope>
    <source>
        <strain evidence="7">ATCC 36239 / CBS 767 / BCRC 21394 / JCM 1990 / NBRC 0083 / IGC 2968</strain>
    </source>
</reference>
<organism evidence="6 7">
    <name type="scientific">Debaryomyces hansenii (strain ATCC 36239 / CBS 767 / BCRC 21394 / JCM 1990 / NBRC 0083 / IGC 2968)</name>
    <name type="common">Yeast</name>
    <name type="synonym">Torulaspora hansenii</name>
    <dbReference type="NCBI Taxonomy" id="284592"/>
    <lineage>
        <taxon>Eukaryota</taxon>
        <taxon>Fungi</taxon>
        <taxon>Dikarya</taxon>
        <taxon>Ascomycota</taxon>
        <taxon>Saccharomycotina</taxon>
        <taxon>Pichiomycetes</taxon>
        <taxon>Debaryomycetaceae</taxon>
        <taxon>Debaryomyces</taxon>
    </lineage>
</organism>
<dbReference type="AlphaFoldDB" id="Q6BWJ0"/>
<evidence type="ECO:0000256" key="2">
    <source>
        <dbReference type="ARBA" id="ARBA00007861"/>
    </source>
</evidence>
<evidence type="ECO:0000256" key="5">
    <source>
        <dbReference type="SAM" id="MobiDB-lite"/>
    </source>
</evidence>
<evidence type="ECO:0000313" key="7">
    <source>
        <dbReference type="Proteomes" id="UP000000599"/>
    </source>
</evidence>
<dbReference type="HOGENOM" id="CLU_041159_0_0_1"/>
<sequence>MNVLLSTQSNGSIRAIRFRKIKDRIDFKYKNEFCIEGKGNYIQQMMSFKFQDRSYLVLARKTGLIQLYENTLAENNNRQRSFKLYKEWKHSNMNSQDSIVGIGFVNHQYLYSCSSEGKLIFRDLVNDDADESYRVYLIHKPISCIEIKMASDNKILAVCSGKNNELKIYEIETNIYEKVDDFAKTLDHFFQIPLAGNDISLNYEPVDLGRPMLQLRRRSTSLNLRSSLNERQIHTLMPMWTSSLTREEYVYHTSPMDSISNWIVSICVMPNDSGMIICGTQFGSVIVYNIDEDTAPTRIMNLSQFPITTLKLFNNNKFLLWTDSISKAGVIKLFKFKTTNLYDNLKIGPMSSCKVIVNNESTTRKLNQENDLSYFDPIYLMCSVVDKRLVIYKLYDDNTYEMIFNLQTDTLIPTMNLLAHNDSEYSLIDSLINGAEFNTTSHATAPKKRSECLVPKSNPKLNVHVSIKSTKRADDNDSKNVIRDNGTHSNIRSDYDCDCDNDSDNDNDNENDNENNNDTNHNNYNEGNVGQVKSLIK</sequence>
<dbReference type="RefSeq" id="XP_457429.2">
    <property type="nucleotide sequence ID" value="XM_457429.2"/>
</dbReference>
<dbReference type="Proteomes" id="UP000000599">
    <property type="component" value="Chromosome B"/>
</dbReference>